<dbReference type="PIRSF" id="PIRSF005856">
    <property type="entry name" value="Rad51"/>
    <property type="match status" value="1"/>
</dbReference>
<dbReference type="GO" id="GO:0000722">
    <property type="term" value="P:telomere maintenance via recombination"/>
    <property type="evidence" value="ECO:0007669"/>
    <property type="project" value="TreeGrafter"/>
</dbReference>
<evidence type="ECO:0000259" key="7">
    <source>
        <dbReference type="PROSITE" id="PS50162"/>
    </source>
</evidence>
<dbReference type="GO" id="GO:0033065">
    <property type="term" value="C:Rad51C-XRCC3 complex"/>
    <property type="evidence" value="ECO:0007669"/>
    <property type="project" value="TreeGrafter"/>
</dbReference>
<dbReference type="GO" id="GO:0071140">
    <property type="term" value="P:resolution of mitotic recombination intermediates"/>
    <property type="evidence" value="ECO:0007669"/>
    <property type="project" value="TreeGrafter"/>
</dbReference>
<comment type="subcellular location">
    <subcellularLocation>
        <location evidence="1">Nucleus</location>
    </subcellularLocation>
</comment>
<keyword evidence="3" id="KW-0227">DNA damage</keyword>
<dbReference type="CDD" id="cd19491">
    <property type="entry name" value="XRCC3"/>
    <property type="match status" value="1"/>
</dbReference>
<dbReference type="GO" id="GO:0140664">
    <property type="term" value="F:ATP-dependent DNA damage sensor activity"/>
    <property type="evidence" value="ECO:0007669"/>
    <property type="project" value="InterPro"/>
</dbReference>
<evidence type="ECO:0000313" key="9">
    <source>
        <dbReference type="Proteomes" id="UP001381693"/>
    </source>
</evidence>
<organism evidence="8 9">
    <name type="scientific">Halocaridina rubra</name>
    <name type="common">Hawaiian red shrimp</name>
    <dbReference type="NCBI Taxonomy" id="373956"/>
    <lineage>
        <taxon>Eukaryota</taxon>
        <taxon>Metazoa</taxon>
        <taxon>Ecdysozoa</taxon>
        <taxon>Arthropoda</taxon>
        <taxon>Crustacea</taxon>
        <taxon>Multicrustacea</taxon>
        <taxon>Malacostraca</taxon>
        <taxon>Eumalacostraca</taxon>
        <taxon>Eucarida</taxon>
        <taxon>Decapoda</taxon>
        <taxon>Pleocyemata</taxon>
        <taxon>Caridea</taxon>
        <taxon>Atyoidea</taxon>
        <taxon>Atyidae</taxon>
        <taxon>Halocaridina</taxon>
    </lineage>
</organism>
<evidence type="ECO:0000256" key="4">
    <source>
        <dbReference type="ARBA" id="ARBA00022840"/>
    </source>
</evidence>
<evidence type="ECO:0000256" key="1">
    <source>
        <dbReference type="ARBA" id="ARBA00004123"/>
    </source>
</evidence>
<dbReference type="Gene3D" id="3.40.50.300">
    <property type="entry name" value="P-loop containing nucleotide triphosphate hydrolases"/>
    <property type="match status" value="1"/>
</dbReference>
<dbReference type="GO" id="GO:0090656">
    <property type="term" value="P:t-circle formation"/>
    <property type="evidence" value="ECO:0007669"/>
    <property type="project" value="TreeGrafter"/>
</dbReference>
<dbReference type="InterPro" id="IPR020588">
    <property type="entry name" value="RecA_ATP-bd"/>
</dbReference>
<dbReference type="Pfam" id="PF08423">
    <property type="entry name" value="Rad51"/>
    <property type="match status" value="1"/>
</dbReference>
<accession>A0AAN8WZE8</accession>
<dbReference type="InterPro" id="IPR047348">
    <property type="entry name" value="XRCC3-like_C"/>
</dbReference>
<dbReference type="GO" id="GO:0005657">
    <property type="term" value="C:replication fork"/>
    <property type="evidence" value="ECO:0007669"/>
    <property type="project" value="TreeGrafter"/>
</dbReference>
<keyword evidence="5" id="KW-0234">DNA repair</keyword>
<reference evidence="8 9" key="1">
    <citation type="submission" date="2023-11" db="EMBL/GenBank/DDBJ databases">
        <title>Halocaridina rubra genome assembly.</title>
        <authorList>
            <person name="Smith C."/>
        </authorList>
    </citation>
    <scope>NUCLEOTIDE SEQUENCE [LARGE SCALE GENOMIC DNA]</scope>
    <source>
        <strain evidence="8">EP-1</strain>
        <tissue evidence="8">Whole</tissue>
    </source>
</reference>
<keyword evidence="4" id="KW-0067">ATP-binding</keyword>
<dbReference type="InterPro" id="IPR027417">
    <property type="entry name" value="P-loop_NTPase"/>
</dbReference>
<dbReference type="SUPFAM" id="SSF52540">
    <property type="entry name" value="P-loop containing nucleoside triphosphate hydrolases"/>
    <property type="match status" value="1"/>
</dbReference>
<dbReference type="PANTHER" id="PTHR46487">
    <property type="entry name" value="DNA REPAIR PROTEIN XRCC3"/>
    <property type="match status" value="1"/>
</dbReference>
<sequence>MIQRAKIDATSNIVAGLDINPRIISAANRAGCGSSWNLLCTSKSELEQKTGLSGSDVDILISAVAKYLLPKQISAWEMLEDTDYNIPRISAGCSQLDQFLGGGIPSYGITDITGESGCGKTQLALQLSLQAQLSPNHGGFGKGVAYICTECQFPVVRLHQLISQMKKKFPQGPESYTDRLFIHHISDVDNLLDCIRYQLPALASRHQIGLVIIDSVAAVFRAEDGAEVNKPQALQMLGYKLHQLSSLNDIAVVTINQVTASINNKNLYGMNSDVTPALGLSWANLVTTRLILSRCSSYIGALHFHCSDDKGKVEPHALEKSYRQVKYRLRMLEVLYCPWLPRKSVPFVITTHGLENIDPNTVSTSYVHDS</sequence>
<name>A0AAN8WZE8_HALRR</name>
<gene>
    <name evidence="8" type="primary">XRCC3</name>
    <name evidence="8" type="ORF">SK128_020592</name>
</gene>
<proteinExistence type="predicted"/>
<dbReference type="EMBL" id="JAXCGZ010011353">
    <property type="protein sequence ID" value="KAK7075165.1"/>
    <property type="molecule type" value="Genomic_DNA"/>
</dbReference>
<dbReference type="GO" id="GO:0005524">
    <property type="term" value="F:ATP binding"/>
    <property type="evidence" value="ECO:0007669"/>
    <property type="project" value="UniProtKB-KW"/>
</dbReference>
<evidence type="ECO:0000256" key="5">
    <source>
        <dbReference type="ARBA" id="ARBA00023204"/>
    </source>
</evidence>
<evidence type="ECO:0000313" key="8">
    <source>
        <dbReference type="EMBL" id="KAK7075165.1"/>
    </source>
</evidence>
<dbReference type="PANTHER" id="PTHR46487:SF1">
    <property type="entry name" value="DNA REPAIR PROTEIN XRCC3"/>
    <property type="match status" value="1"/>
</dbReference>
<dbReference type="InterPro" id="IPR016467">
    <property type="entry name" value="DNA_recomb/repair_RecA-like"/>
</dbReference>
<dbReference type="GO" id="GO:0000400">
    <property type="term" value="F:four-way junction DNA binding"/>
    <property type="evidence" value="ECO:0007669"/>
    <property type="project" value="TreeGrafter"/>
</dbReference>
<dbReference type="InterPro" id="IPR003593">
    <property type="entry name" value="AAA+_ATPase"/>
</dbReference>
<dbReference type="InterPro" id="IPR013632">
    <property type="entry name" value="Rad51_C"/>
</dbReference>
<keyword evidence="6" id="KW-0539">Nucleus</keyword>
<evidence type="ECO:0000256" key="6">
    <source>
        <dbReference type="ARBA" id="ARBA00023242"/>
    </source>
</evidence>
<keyword evidence="9" id="KW-1185">Reference proteome</keyword>
<protein>
    <submittedName>
        <fullName evidence="8">DNA repair protein xrcc3</fullName>
    </submittedName>
</protein>
<dbReference type="Proteomes" id="UP001381693">
    <property type="component" value="Unassembled WGS sequence"/>
</dbReference>
<dbReference type="PROSITE" id="PS50162">
    <property type="entry name" value="RECA_2"/>
    <property type="match status" value="1"/>
</dbReference>
<dbReference type="SMART" id="SM00382">
    <property type="entry name" value="AAA"/>
    <property type="match status" value="1"/>
</dbReference>
<comment type="caution">
    <text evidence="8">The sequence shown here is derived from an EMBL/GenBank/DDBJ whole genome shotgun (WGS) entry which is preliminary data.</text>
</comment>
<evidence type="ECO:0000256" key="3">
    <source>
        <dbReference type="ARBA" id="ARBA00022763"/>
    </source>
</evidence>
<evidence type="ECO:0000256" key="2">
    <source>
        <dbReference type="ARBA" id="ARBA00022741"/>
    </source>
</evidence>
<dbReference type="GO" id="GO:0045003">
    <property type="term" value="P:double-strand break repair via synthesis-dependent strand annealing"/>
    <property type="evidence" value="ECO:0007669"/>
    <property type="project" value="TreeGrafter"/>
</dbReference>
<keyword evidence="2" id="KW-0547">Nucleotide-binding</keyword>
<feature type="domain" description="RecA family profile 1" evidence="7">
    <location>
        <begin position="85"/>
        <end position="258"/>
    </location>
</feature>
<dbReference type="AlphaFoldDB" id="A0AAN8WZE8"/>